<evidence type="ECO:0000256" key="1">
    <source>
        <dbReference type="SAM" id="Phobius"/>
    </source>
</evidence>
<dbReference type="Proteomes" id="UP000708208">
    <property type="component" value="Unassembled WGS sequence"/>
</dbReference>
<evidence type="ECO:0000313" key="2">
    <source>
        <dbReference type="EMBL" id="CAG7689550.1"/>
    </source>
</evidence>
<protein>
    <submittedName>
        <fullName evidence="2">Uncharacterized protein</fullName>
    </submittedName>
</protein>
<sequence>MSGNFWQTKLFNLYNQRSVLCKFSAVVVCLLIFVYYGYLRFGVFVDLKKEFLRREYFSDDEINGISLDHCKIPLVELNNPEYLRAYQDIPTLMDEMKEICASTPDFSKLENNKLYLTDTTFKNCCVTEVTRKWRDSLDNYILSDSCVQIGNHNNGLDVAHMEFIEGRLKPKIDFWKNQSSSERPYSIFTLVIDSTSRAEFFRSLTQTVDHLLSTMNFVNFRGHHPLGEPTQNNAMPMLMGIQRSVFKKEYIDYNEQKFWDETPFIWRSFNELNYLTGYFEDDPAVGTFNYGRQLGFEVQPTHLYTRPLMAAHTDGTNYSDYKQYCFGHRNVIEFMLDYHFETLLHLSEVPTFQVTWPCWIQHNYGGSLSFLDHTYKNFFKKISENSQILENAMLVVVSDHGFYKTTPTDGYAVTHGGLLERRNVPLFVRLPDRLQREHPEMVENLKWNSQLITSHYDIYQTFVQIAKMSGETAPLTNLTTYGSSLLEKIPRNRTCKEARIPETMLDQKP</sequence>
<feature type="transmembrane region" description="Helical" evidence="1">
    <location>
        <begin position="20"/>
        <end position="39"/>
    </location>
</feature>
<evidence type="ECO:0000313" key="3">
    <source>
        <dbReference type="Proteomes" id="UP000708208"/>
    </source>
</evidence>
<name>A0A8J2NII8_9HEXA</name>
<organism evidence="2 3">
    <name type="scientific">Allacma fusca</name>
    <dbReference type="NCBI Taxonomy" id="39272"/>
    <lineage>
        <taxon>Eukaryota</taxon>
        <taxon>Metazoa</taxon>
        <taxon>Ecdysozoa</taxon>
        <taxon>Arthropoda</taxon>
        <taxon>Hexapoda</taxon>
        <taxon>Collembola</taxon>
        <taxon>Symphypleona</taxon>
        <taxon>Sminthuridae</taxon>
        <taxon>Allacma</taxon>
    </lineage>
</organism>
<accession>A0A8J2NII8</accession>
<keyword evidence="1" id="KW-0812">Transmembrane</keyword>
<keyword evidence="1" id="KW-1133">Transmembrane helix</keyword>
<dbReference type="InterPro" id="IPR004245">
    <property type="entry name" value="DUF229"/>
</dbReference>
<reference evidence="2" key="1">
    <citation type="submission" date="2021-06" db="EMBL/GenBank/DDBJ databases">
        <authorList>
            <person name="Hodson N. C."/>
            <person name="Mongue J. A."/>
            <person name="Jaron S. K."/>
        </authorList>
    </citation>
    <scope>NUCLEOTIDE SEQUENCE</scope>
</reference>
<dbReference type="AlphaFoldDB" id="A0A8J2NII8"/>
<keyword evidence="1" id="KW-0472">Membrane</keyword>
<dbReference type="GO" id="GO:0005615">
    <property type="term" value="C:extracellular space"/>
    <property type="evidence" value="ECO:0007669"/>
    <property type="project" value="TreeGrafter"/>
</dbReference>
<dbReference type="PANTHER" id="PTHR10974:SF6">
    <property type="entry name" value="PROTEIN CBG19234"/>
    <property type="match status" value="1"/>
</dbReference>
<dbReference type="Pfam" id="PF02995">
    <property type="entry name" value="DUF229"/>
    <property type="match status" value="1"/>
</dbReference>
<comment type="caution">
    <text evidence="2">The sequence shown here is derived from an EMBL/GenBank/DDBJ whole genome shotgun (WGS) entry which is preliminary data.</text>
</comment>
<dbReference type="OrthoDB" id="96314at2759"/>
<gene>
    <name evidence="2" type="ORF">AFUS01_LOCUS3413</name>
</gene>
<keyword evidence="3" id="KW-1185">Reference proteome</keyword>
<dbReference type="PANTHER" id="PTHR10974">
    <property type="entry name" value="FI08016P-RELATED"/>
    <property type="match status" value="1"/>
</dbReference>
<dbReference type="FunFam" id="3.40.720.10:FF:000017">
    <property type="entry name" value="Predicted protein"/>
    <property type="match status" value="1"/>
</dbReference>
<dbReference type="EMBL" id="CAJVCH010020502">
    <property type="protein sequence ID" value="CAG7689550.1"/>
    <property type="molecule type" value="Genomic_DNA"/>
</dbReference>
<proteinExistence type="predicted"/>